<evidence type="ECO:0000313" key="2">
    <source>
        <dbReference type="Proteomes" id="UP000298246"/>
    </source>
</evidence>
<name>A0A4Y8Q5A2_9BACL</name>
<keyword evidence="2" id="KW-1185">Reference proteome</keyword>
<reference evidence="1 2" key="1">
    <citation type="submission" date="2017-03" db="EMBL/GenBank/DDBJ databases">
        <title>Isolation of Levoglucosan Utilizing Bacteria.</title>
        <authorList>
            <person name="Arya A.S."/>
        </authorList>
    </citation>
    <scope>NUCLEOTIDE SEQUENCE [LARGE SCALE GENOMIC DNA]</scope>
    <source>
        <strain evidence="1 2">MEC069</strain>
    </source>
</reference>
<dbReference type="AlphaFoldDB" id="A0A4Y8Q5A2"/>
<organism evidence="1 2">
    <name type="scientific">Paenibacillus athensensis</name>
    <dbReference type="NCBI Taxonomy" id="1967502"/>
    <lineage>
        <taxon>Bacteria</taxon>
        <taxon>Bacillati</taxon>
        <taxon>Bacillota</taxon>
        <taxon>Bacilli</taxon>
        <taxon>Bacillales</taxon>
        <taxon>Paenibacillaceae</taxon>
        <taxon>Paenibacillus</taxon>
    </lineage>
</organism>
<accession>A0A4Y8Q5A2</accession>
<dbReference type="RefSeq" id="WP_134751571.1">
    <property type="nucleotide sequence ID" value="NZ_MYFO02000011.1"/>
</dbReference>
<proteinExistence type="predicted"/>
<evidence type="ECO:0000313" key="1">
    <source>
        <dbReference type="EMBL" id="TFE88864.1"/>
    </source>
</evidence>
<sequence>MSKIDKLNLDQARLVEAWKTALPQALEQGDEGRVWADAADPASLRVHIITQGRSGYSFDFKVTYVDSREIHVELADVQQGTQHIDERTDIVQTLIDDYIRHIHECAQILQQVTHA</sequence>
<dbReference type="EMBL" id="MYFO01000008">
    <property type="protein sequence ID" value="TFE88864.1"/>
    <property type="molecule type" value="Genomic_DNA"/>
</dbReference>
<dbReference type="OrthoDB" id="2971377at2"/>
<comment type="caution">
    <text evidence="1">The sequence shown here is derived from an EMBL/GenBank/DDBJ whole genome shotgun (WGS) entry which is preliminary data.</text>
</comment>
<gene>
    <name evidence="1" type="ORF">B5M42_08085</name>
</gene>
<protein>
    <submittedName>
        <fullName evidence="1">Uncharacterized protein</fullName>
    </submittedName>
</protein>
<dbReference type="Proteomes" id="UP000298246">
    <property type="component" value="Unassembled WGS sequence"/>
</dbReference>